<proteinExistence type="predicted"/>
<reference evidence="1" key="2">
    <citation type="journal article" date="2015" name="Fish Shellfish Immunol.">
        <title>Early steps in the European eel (Anguilla anguilla)-Vibrio vulnificus interaction in the gills: Role of the RtxA13 toxin.</title>
        <authorList>
            <person name="Callol A."/>
            <person name="Pajuelo D."/>
            <person name="Ebbesson L."/>
            <person name="Teles M."/>
            <person name="MacKenzie S."/>
            <person name="Amaro C."/>
        </authorList>
    </citation>
    <scope>NUCLEOTIDE SEQUENCE</scope>
</reference>
<evidence type="ECO:0000313" key="1">
    <source>
        <dbReference type="EMBL" id="JAH99938.1"/>
    </source>
</evidence>
<sequence>MYVYFILKIGTGLI</sequence>
<organism evidence="1">
    <name type="scientific">Anguilla anguilla</name>
    <name type="common">European freshwater eel</name>
    <name type="synonym">Muraena anguilla</name>
    <dbReference type="NCBI Taxonomy" id="7936"/>
    <lineage>
        <taxon>Eukaryota</taxon>
        <taxon>Metazoa</taxon>
        <taxon>Chordata</taxon>
        <taxon>Craniata</taxon>
        <taxon>Vertebrata</taxon>
        <taxon>Euteleostomi</taxon>
        <taxon>Actinopterygii</taxon>
        <taxon>Neopterygii</taxon>
        <taxon>Teleostei</taxon>
        <taxon>Anguilliformes</taxon>
        <taxon>Anguillidae</taxon>
        <taxon>Anguilla</taxon>
    </lineage>
</organism>
<dbReference type="EMBL" id="GBXM01008639">
    <property type="protein sequence ID" value="JAH99938.1"/>
    <property type="molecule type" value="Transcribed_RNA"/>
</dbReference>
<accession>A0A0E9XE32</accession>
<protein>
    <submittedName>
        <fullName evidence="1">Uncharacterized protein</fullName>
    </submittedName>
</protein>
<name>A0A0E9XE32_ANGAN</name>
<reference evidence="1" key="1">
    <citation type="submission" date="2014-11" db="EMBL/GenBank/DDBJ databases">
        <authorList>
            <person name="Amaro Gonzalez C."/>
        </authorList>
    </citation>
    <scope>NUCLEOTIDE SEQUENCE</scope>
</reference>